<dbReference type="PRINTS" id="PR00038">
    <property type="entry name" value="HTHLUXR"/>
</dbReference>
<dbReference type="RefSeq" id="WP_092905850.1">
    <property type="nucleotide sequence ID" value="NZ_FOUZ01000001.1"/>
</dbReference>
<dbReference type="InterPro" id="IPR011006">
    <property type="entry name" value="CheY-like_superfamily"/>
</dbReference>
<dbReference type="CDD" id="cd06170">
    <property type="entry name" value="LuxR_C_like"/>
    <property type="match status" value="1"/>
</dbReference>
<dbReference type="InterPro" id="IPR001789">
    <property type="entry name" value="Sig_transdc_resp-reg_receiver"/>
</dbReference>
<name>A0A1I4SQE5_9FLAO</name>
<dbReference type="PANTHER" id="PTHR44688">
    <property type="entry name" value="DNA-BINDING TRANSCRIPTIONAL ACTIVATOR DEVR_DOSR"/>
    <property type="match status" value="1"/>
</dbReference>
<dbReference type="EMBL" id="FOUZ01000001">
    <property type="protein sequence ID" value="SFM66607.1"/>
    <property type="molecule type" value="Genomic_DNA"/>
</dbReference>
<dbReference type="SUPFAM" id="SSF52172">
    <property type="entry name" value="CheY-like"/>
    <property type="match status" value="1"/>
</dbReference>
<dbReference type="PROSITE" id="PS50110">
    <property type="entry name" value="RESPONSE_REGULATORY"/>
    <property type="match status" value="1"/>
</dbReference>
<reference evidence="9" key="1">
    <citation type="submission" date="2016-10" db="EMBL/GenBank/DDBJ databases">
        <authorList>
            <person name="Varghese N."/>
            <person name="Submissions S."/>
        </authorList>
    </citation>
    <scope>NUCLEOTIDE SEQUENCE [LARGE SCALE GENOMIC DNA]</scope>
    <source>
        <strain evidence="9">XJ109</strain>
    </source>
</reference>
<keyword evidence="2" id="KW-0805">Transcription regulation</keyword>
<organism evidence="8 9">
    <name type="scientific">Algoriella xinjiangensis</name>
    <dbReference type="NCBI Taxonomy" id="684065"/>
    <lineage>
        <taxon>Bacteria</taxon>
        <taxon>Pseudomonadati</taxon>
        <taxon>Bacteroidota</taxon>
        <taxon>Flavobacteriia</taxon>
        <taxon>Flavobacteriales</taxon>
        <taxon>Weeksellaceae</taxon>
        <taxon>Algoriella</taxon>
    </lineage>
</organism>
<dbReference type="InterPro" id="IPR000792">
    <property type="entry name" value="Tscrpt_reg_LuxR_C"/>
</dbReference>
<protein>
    <submittedName>
        <fullName evidence="8">DNA-binding response regulator, NarL/FixJ family, contains REC and HTH domains</fullName>
    </submittedName>
</protein>
<gene>
    <name evidence="8" type="ORF">SAMN05421738_101311</name>
</gene>
<evidence type="ECO:0000256" key="2">
    <source>
        <dbReference type="ARBA" id="ARBA00023015"/>
    </source>
</evidence>
<evidence type="ECO:0000256" key="1">
    <source>
        <dbReference type="ARBA" id="ARBA00022553"/>
    </source>
</evidence>
<dbReference type="Pfam" id="PF00196">
    <property type="entry name" value="GerE"/>
    <property type="match status" value="1"/>
</dbReference>
<keyword evidence="9" id="KW-1185">Reference proteome</keyword>
<dbReference type="InterPro" id="IPR058245">
    <property type="entry name" value="NreC/VraR/RcsB-like_REC"/>
</dbReference>
<dbReference type="GO" id="GO:0003677">
    <property type="term" value="F:DNA binding"/>
    <property type="evidence" value="ECO:0007669"/>
    <property type="project" value="UniProtKB-KW"/>
</dbReference>
<dbReference type="PANTHER" id="PTHR44688:SF16">
    <property type="entry name" value="DNA-BINDING TRANSCRIPTIONAL ACTIVATOR DEVR_DOSR"/>
    <property type="match status" value="1"/>
</dbReference>
<dbReference type="Gene3D" id="1.10.10.10">
    <property type="entry name" value="Winged helix-like DNA-binding domain superfamily/Winged helix DNA-binding domain"/>
    <property type="match status" value="1"/>
</dbReference>
<evidence type="ECO:0000259" key="7">
    <source>
        <dbReference type="PROSITE" id="PS50110"/>
    </source>
</evidence>
<dbReference type="InterPro" id="IPR016032">
    <property type="entry name" value="Sig_transdc_resp-reg_C-effctor"/>
</dbReference>
<dbReference type="Gene3D" id="3.40.50.2300">
    <property type="match status" value="1"/>
</dbReference>
<evidence type="ECO:0000313" key="9">
    <source>
        <dbReference type="Proteomes" id="UP000199149"/>
    </source>
</evidence>
<sequence length="200" mass="22561">MKTEIKIALVDDHQIFLEGLKNLLQQENDFKIVYTANKAIDFIKSIDNLIIDILIVDVSMPDMNGLELINEIKKKQFSGRIIVLSSYANNIDDKLVDAAVLKEVSNKELIAVVRAVFKGTYKKENDHKTTKIINPALLSSREKEIVNLIADGLTVIEIAEKIALSKYTVETHKKNIFLKLNVTNNAELIKKAIILGQIQF</sequence>
<feature type="domain" description="HTH luxR-type" evidence="6">
    <location>
        <begin position="131"/>
        <end position="196"/>
    </location>
</feature>
<feature type="modified residue" description="4-aspartylphosphate" evidence="5">
    <location>
        <position position="57"/>
    </location>
</feature>
<accession>A0A1I4SQE5</accession>
<evidence type="ECO:0000313" key="8">
    <source>
        <dbReference type="EMBL" id="SFM66607.1"/>
    </source>
</evidence>
<dbReference type="GO" id="GO:0006355">
    <property type="term" value="P:regulation of DNA-templated transcription"/>
    <property type="evidence" value="ECO:0007669"/>
    <property type="project" value="InterPro"/>
</dbReference>
<dbReference type="InterPro" id="IPR036388">
    <property type="entry name" value="WH-like_DNA-bd_sf"/>
</dbReference>
<evidence type="ECO:0000259" key="6">
    <source>
        <dbReference type="PROSITE" id="PS50043"/>
    </source>
</evidence>
<dbReference type="SMART" id="SM00421">
    <property type="entry name" value="HTH_LUXR"/>
    <property type="match status" value="1"/>
</dbReference>
<proteinExistence type="predicted"/>
<dbReference type="OrthoDB" id="9797341at2"/>
<keyword evidence="4" id="KW-0804">Transcription</keyword>
<dbReference type="Proteomes" id="UP000199149">
    <property type="component" value="Unassembled WGS sequence"/>
</dbReference>
<evidence type="ECO:0000256" key="4">
    <source>
        <dbReference type="ARBA" id="ARBA00023163"/>
    </source>
</evidence>
<evidence type="ECO:0000256" key="3">
    <source>
        <dbReference type="ARBA" id="ARBA00023125"/>
    </source>
</evidence>
<feature type="domain" description="Response regulatory" evidence="7">
    <location>
        <begin position="6"/>
        <end position="117"/>
    </location>
</feature>
<keyword evidence="3 8" id="KW-0238">DNA-binding</keyword>
<dbReference type="STRING" id="684065.SAMN05421738_101311"/>
<dbReference type="CDD" id="cd17535">
    <property type="entry name" value="REC_NarL-like"/>
    <property type="match status" value="1"/>
</dbReference>
<dbReference type="Pfam" id="PF00072">
    <property type="entry name" value="Response_reg"/>
    <property type="match status" value="1"/>
</dbReference>
<dbReference type="GO" id="GO:0000160">
    <property type="term" value="P:phosphorelay signal transduction system"/>
    <property type="evidence" value="ECO:0007669"/>
    <property type="project" value="InterPro"/>
</dbReference>
<dbReference type="SUPFAM" id="SSF46894">
    <property type="entry name" value="C-terminal effector domain of the bipartite response regulators"/>
    <property type="match status" value="1"/>
</dbReference>
<dbReference type="AlphaFoldDB" id="A0A1I4SQE5"/>
<keyword evidence="1 5" id="KW-0597">Phosphoprotein</keyword>
<dbReference type="SMART" id="SM00448">
    <property type="entry name" value="REC"/>
    <property type="match status" value="1"/>
</dbReference>
<evidence type="ECO:0000256" key="5">
    <source>
        <dbReference type="PROSITE-ProRule" id="PRU00169"/>
    </source>
</evidence>
<dbReference type="PROSITE" id="PS50043">
    <property type="entry name" value="HTH_LUXR_2"/>
    <property type="match status" value="1"/>
</dbReference>
<dbReference type="PROSITE" id="PS00622">
    <property type="entry name" value="HTH_LUXR_1"/>
    <property type="match status" value="1"/>
</dbReference>